<sequence>MQLEKSFPMVPSEPSKSELLLPSSGGKPLSPILSPSVLPRPVLKVETQPTLLEAIDIPPEVPPKSPFVERRGSPAPKLPSKSSKAQLTTPVTVTPIAVSPSSALGGRRSPNALHATAISAPTSAITPLNAVERRVSPKAEARPERPNIHARNNSDTSILDRGRPVKRSIKRQRSRTCSEINASDTIAPDTWKLPKGMRAIDASSQMNEAEKEGLRLQAIDQAGQFEVLNKKDVASLSRELRALDERCEYLRKTYKSLRAGRQKLHGRMISYLKRGETVIFSRENLLKQEEALAELDVSIDEFILKLEQAENRRLRLRQKLLEHVAAALVLNPPPSNIAAEIAESTPPRSPDKTESPTRIDRKDVESIKIYADGHVLNLFSDIETAIGKMCEAC</sequence>
<feature type="region of interest" description="Disordered" evidence="2">
    <location>
        <begin position="54"/>
        <end position="88"/>
    </location>
</feature>
<protein>
    <recommendedName>
        <fullName evidence="3">Up-regulated during septation protein 1 domain-containing protein</fullName>
    </recommendedName>
</protein>
<evidence type="ECO:0000256" key="1">
    <source>
        <dbReference type="SAM" id="Coils"/>
    </source>
</evidence>
<keyword evidence="5" id="KW-1185">Reference proteome</keyword>
<dbReference type="Proteomes" id="UP000504636">
    <property type="component" value="Unplaced"/>
</dbReference>
<evidence type="ECO:0000259" key="3">
    <source>
        <dbReference type="Pfam" id="PF15456"/>
    </source>
</evidence>
<feature type="compositionally biased region" description="Basic and acidic residues" evidence="2">
    <location>
        <begin position="137"/>
        <end position="147"/>
    </location>
</feature>
<feature type="region of interest" description="Disordered" evidence="2">
    <location>
        <begin position="1"/>
        <end position="26"/>
    </location>
</feature>
<feature type="region of interest" description="Disordered" evidence="2">
    <location>
        <begin position="340"/>
        <end position="359"/>
    </location>
</feature>
<evidence type="ECO:0000256" key="2">
    <source>
        <dbReference type="SAM" id="MobiDB-lite"/>
    </source>
</evidence>
<gene>
    <name evidence="4 6" type="ORF">BDZ99DRAFT_463646</name>
</gene>
<organism evidence="4">
    <name type="scientific">Mytilinidion resinicola</name>
    <dbReference type="NCBI Taxonomy" id="574789"/>
    <lineage>
        <taxon>Eukaryota</taxon>
        <taxon>Fungi</taxon>
        <taxon>Dikarya</taxon>
        <taxon>Ascomycota</taxon>
        <taxon>Pezizomycotina</taxon>
        <taxon>Dothideomycetes</taxon>
        <taxon>Pleosporomycetidae</taxon>
        <taxon>Mytilinidiales</taxon>
        <taxon>Mytilinidiaceae</taxon>
        <taxon>Mytilinidion</taxon>
    </lineage>
</organism>
<name>A0A6A6YIZ1_9PEZI</name>
<evidence type="ECO:0000313" key="5">
    <source>
        <dbReference type="Proteomes" id="UP000504636"/>
    </source>
</evidence>
<feature type="coiled-coil region" evidence="1">
    <location>
        <begin position="292"/>
        <end position="326"/>
    </location>
</feature>
<evidence type="ECO:0000313" key="6">
    <source>
        <dbReference type="RefSeq" id="XP_033575724.1"/>
    </source>
</evidence>
<feature type="compositionally biased region" description="Basic and acidic residues" evidence="2">
    <location>
        <begin position="349"/>
        <end position="359"/>
    </location>
</feature>
<dbReference type="AlphaFoldDB" id="A0A6A6YIZ1"/>
<feature type="compositionally biased region" description="Low complexity" evidence="2">
    <location>
        <begin position="12"/>
        <end position="26"/>
    </location>
</feature>
<reference evidence="6" key="2">
    <citation type="submission" date="2020-04" db="EMBL/GenBank/DDBJ databases">
        <authorList>
            <consortium name="NCBI Genome Project"/>
        </authorList>
    </citation>
    <scope>NUCLEOTIDE SEQUENCE</scope>
    <source>
        <strain evidence="6">CBS 304.34</strain>
    </source>
</reference>
<feature type="domain" description="Up-regulated during septation protein 1" evidence="3">
    <location>
        <begin position="214"/>
        <end position="330"/>
    </location>
</feature>
<accession>A0A6A6YIZ1</accession>
<reference evidence="6" key="3">
    <citation type="submission" date="2025-04" db="UniProtKB">
        <authorList>
            <consortium name="RefSeq"/>
        </authorList>
    </citation>
    <scope>IDENTIFICATION</scope>
    <source>
        <strain evidence="6">CBS 304.34</strain>
    </source>
</reference>
<feature type="compositionally biased region" description="Low complexity" evidence="2">
    <location>
        <begin position="73"/>
        <end position="85"/>
    </location>
</feature>
<keyword evidence="1" id="KW-0175">Coiled coil</keyword>
<dbReference type="Pfam" id="PF15456">
    <property type="entry name" value="Uds1"/>
    <property type="match status" value="1"/>
</dbReference>
<dbReference type="GeneID" id="54461013"/>
<dbReference type="OrthoDB" id="5429395at2759"/>
<feature type="region of interest" description="Disordered" evidence="2">
    <location>
        <begin position="137"/>
        <end position="161"/>
    </location>
</feature>
<dbReference type="InterPro" id="IPR029191">
    <property type="entry name" value="Uds1"/>
</dbReference>
<evidence type="ECO:0000313" key="4">
    <source>
        <dbReference type="EMBL" id="KAF2808760.1"/>
    </source>
</evidence>
<proteinExistence type="predicted"/>
<reference evidence="4 6" key="1">
    <citation type="journal article" date="2020" name="Stud. Mycol.">
        <title>101 Dothideomycetes genomes: a test case for predicting lifestyles and emergence of pathogens.</title>
        <authorList>
            <person name="Haridas S."/>
            <person name="Albert R."/>
            <person name="Binder M."/>
            <person name="Bloem J."/>
            <person name="Labutti K."/>
            <person name="Salamov A."/>
            <person name="Andreopoulos B."/>
            <person name="Baker S."/>
            <person name="Barry K."/>
            <person name="Bills G."/>
            <person name="Bluhm B."/>
            <person name="Cannon C."/>
            <person name="Castanera R."/>
            <person name="Culley D."/>
            <person name="Daum C."/>
            <person name="Ezra D."/>
            <person name="Gonzalez J."/>
            <person name="Henrissat B."/>
            <person name="Kuo A."/>
            <person name="Liang C."/>
            <person name="Lipzen A."/>
            <person name="Lutzoni F."/>
            <person name="Magnuson J."/>
            <person name="Mondo S."/>
            <person name="Nolan M."/>
            <person name="Ohm R."/>
            <person name="Pangilinan J."/>
            <person name="Park H.-J."/>
            <person name="Ramirez L."/>
            <person name="Alfaro M."/>
            <person name="Sun H."/>
            <person name="Tritt A."/>
            <person name="Yoshinaga Y."/>
            <person name="Zwiers L.-H."/>
            <person name="Turgeon B."/>
            <person name="Goodwin S."/>
            <person name="Spatafora J."/>
            <person name="Crous P."/>
            <person name="Grigoriev I."/>
        </authorList>
    </citation>
    <scope>NUCLEOTIDE SEQUENCE</scope>
    <source>
        <strain evidence="4 6">CBS 304.34</strain>
    </source>
</reference>
<dbReference type="EMBL" id="MU003702">
    <property type="protein sequence ID" value="KAF2808760.1"/>
    <property type="molecule type" value="Genomic_DNA"/>
</dbReference>
<dbReference type="RefSeq" id="XP_033575724.1">
    <property type="nucleotide sequence ID" value="XM_033720120.1"/>
</dbReference>